<dbReference type="PANTHER" id="PTHR11552">
    <property type="entry name" value="GLUCOSE-METHANOL-CHOLINE GMC OXIDOREDUCTASE"/>
    <property type="match status" value="1"/>
</dbReference>
<dbReference type="AlphaFoldDB" id="A0AAV4A640"/>
<dbReference type="PROSITE" id="PS00624">
    <property type="entry name" value="GMC_OXRED_2"/>
    <property type="match status" value="1"/>
</dbReference>
<evidence type="ECO:0000256" key="5">
    <source>
        <dbReference type="PIRSR" id="PIRSR000137-2"/>
    </source>
</evidence>
<reference evidence="8 9" key="1">
    <citation type="journal article" date="2021" name="Elife">
        <title>Chloroplast acquisition without the gene transfer in kleptoplastic sea slugs, Plakobranchus ocellatus.</title>
        <authorList>
            <person name="Maeda T."/>
            <person name="Takahashi S."/>
            <person name="Yoshida T."/>
            <person name="Shimamura S."/>
            <person name="Takaki Y."/>
            <person name="Nagai Y."/>
            <person name="Toyoda A."/>
            <person name="Suzuki Y."/>
            <person name="Arimoto A."/>
            <person name="Ishii H."/>
            <person name="Satoh N."/>
            <person name="Nishiyama T."/>
            <person name="Hasebe M."/>
            <person name="Maruyama T."/>
            <person name="Minagawa J."/>
            <person name="Obokata J."/>
            <person name="Shigenobu S."/>
        </authorList>
    </citation>
    <scope>NUCLEOTIDE SEQUENCE [LARGE SCALE GENOMIC DNA]</scope>
</reference>
<dbReference type="Pfam" id="PF05199">
    <property type="entry name" value="GMC_oxred_C"/>
    <property type="match status" value="1"/>
</dbReference>
<protein>
    <submittedName>
        <fullName evidence="8">Glucose dehydrogenase [acceptor]</fullName>
    </submittedName>
</protein>
<accession>A0AAV4A640</accession>
<feature type="chain" id="PRO_5043977324" evidence="6">
    <location>
        <begin position="19"/>
        <end position="596"/>
    </location>
</feature>
<evidence type="ECO:0000256" key="3">
    <source>
        <dbReference type="ARBA" id="ARBA00022630"/>
    </source>
</evidence>
<dbReference type="PIRSF" id="PIRSF000137">
    <property type="entry name" value="Alcohol_oxidase"/>
    <property type="match status" value="1"/>
</dbReference>
<proteinExistence type="inferred from homology"/>
<evidence type="ECO:0000256" key="4">
    <source>
        <dbReference type="ARBA" id="ARBA00022827"/>
    </source>
</evidence>
<dbReference type="Pfam" id="PF00732">
    <property type="entry name" value="GMC_oxred_N"/>
    <property type="match status" value="1"/>
</dbReference>
<keyword evidence="3" id="KW-0285">Flavoprotein</keyword>
<dbReference type="Gene3D" id="3.50.50.60">
    <property type="entry name" value="FAD/NAD(P)-binding domain"/>
    <property type="match status" value="1"/>
</dbReference>
<evidence type="ECO:0000256" key="6">
    <source>
        <dbReference type="SAM" id="SignalP"/>
    </source>
</evidence>
<keyword evidence="6" id="KW-0732">Signal</keyword>
<keyword evidence="4 5" id="KW-0274">FAD</keyword>
<dbReference type="GO" id="GO:0050660">
    <property type="term" value="F:flavin adenine dinucleotide binding"/>
    <property type="evidence" value="ECO:0007669"/>
    <property type="project" value="InterPro"/>
</dbReference>
<evidence type="ECO:0000256" key="1">
    <source>
        <dbReference type="ARBA" id="ARBA00001974"/>
    </source>
</evidence>
<name>A0AAV4A640_9GAST</name>
<dbReference type="InterPro" id="IPR036188">
    <property type="entry name" value="FAD/NAD-bd_sf"/>
</dbReference>
<dbReference type="InterPro" id="IPR012132">
    <property type="entry name" value="GMC_OxRdtase"/>
</dbReference>
<comment type="cofactor">
    <cofactor evidence="1 5">
        <name>FAD</name>
        <dbReference type="ChEBI" id="CHEBI:57692"/>
    </cofactor>
</comment>
<sequence length="596" mass="66517">MALTVGNIGLAVILALLAYQIWTPSSEYGQNLTTTIKDSYDYIVIGAGSTGCVVAGRLSEDSGVSVLLLEAGPDDRGDLTIQTPGKSHLMMHSKYDWEFYTEPQKHGLKGYNGRRAYWPRGRVLGGTSNLYSMVYIRGHRLDYDRWAESGAEGWSYKDVLPFFLKSEDMQDSELRKSKYHSTGGPMKVSVPNTMPLTNLLIKAGLELGLKISDPNGENMEGLSITQSNSYKGVRYSSSRGYIHPVMSRDNLHVRLNSHVTKIVFEGKRAVGVELIHNGRKERVRANKEIILSGGAVGSPQILMLSGVGPRNHLEQFGIPVVADLPVGENLQDHLFYEFSIGVNQTVSATEAVQESLWTQLKLKLFGSGVLSSSHFVEVQVFDCTDEKSRQQNWPDLQIMFHQTPWTVEALRLFGYNKDVLEESEYRNRHTDMFNCEASLIRPESRGTIRLRSSDPFDPPVIDPNYLEKQEDVDMLVRGIKYCEKFMDPPTMRSLGAVPADKASKFCQQHEYGSPGYWGCMVRRKIHTIYHPAGTCKMGRVGDPTAVVDPQLRVQGITGLRVADASIMPYLPSGNTNTPCVMIGEKAAHMIKEAKKR</sequence>
<feature type="binding site" evidence="5">
    <location>
        <position position="127"/>
    </location>
    <ligand>
        <name>FAD</name>
        <dbReference type="ChEBI" id="CHEBI:57692"/>
    </ligand>
</feature>
<keyword evidence="9" id="KW-1185">Reference proteome</keyword>
<dbReference type="EMBL" id="BLXT01003727">
    <property type="protein sequence ID" value="GFO03625.1"/>
    <property type="molecule type" value="Genomic_DNA"/>
</dbReference>
<dbReference type="Proteomes" id="UP000735302">
    <property type="component" value="Unassembled WGS sequence"/>
</dbReference>
<evidence type="ECO:0000256" key="2">
    <source>
        <dbReference type="ARBA" id="ARBA00010790"/>
    </source>
</evidence>
<feature type="binding site" evidence="5">
    <location>
        <position position="123"/>
    </location>
    <ligand>
        <name>FAD</name>
        <dbReference type="ChEBI" id="CHEBI:57692"/>
    </ligand>
</feature>
<dbReference type="InterPro" id="IPR000172">
    <property type="entry name" value="GMC_OxRdtase_N"/>
</dbReference>
<dbReference type="SUPFAM" id="SSF54373">
    <property type="entry name" value="FAD-linked reductases, C-terminal domain"/>
    <property type="match status" value="1"/>
</dbReference>
<evidence type="ECO:0000313" key="9">
    <source>
        <dbReference type="Proteomes" id="UP000735302"/>
    </source>
</evidence>
<feature type="domain" description="Glucose-methanol-choline oxidoreductase N-terminal" evidence="7">
    <location>
        <begin position="294"/>
        <end position="308"/>
    </location>
</feature>
<feature type="binding site" evidence="5">
    <location>
        <position position="259"/>
    </location>
    <ligand>
        <name>FAD</name>
        <dbReference type="ChEBI" id="CHEBI:57692"/>
    </ligand>
</feature>
<comment type="caution">
    <text evidence="8">The sequence shown here is derived from an EMBL/GenBank/DDBJ whole genome shotgun (WGS) entry which is preliminary data.</text>
</comment>
<dbReference type="SUPFAM" id="SSF51905">
    <property type="entry name" value="FAD/NAD(P)-binding domain"/>
    <property type="match status" value="1"/>
</dbReference>
<dbReference type="PANTHER" id="PTHR11552:SF147">
    <property type="entry name" value="CHOLINE DEHYDROGENASE, MITOCHONDRIAL"/>
    <property type="match status" value="1"/>
</dbReference>
<comment type="similarity">
    <text evidence="2">Belongs to the GMC oxidoreductase family.</text>
</comment>
<dbReference type="InterPro" id="IPR007867">
    <property type="entry name" value="GMC_OxRtase_C"/>
</dbReference>
<dbReference type="GO" id="GO:0016614">
    <property type="term" value="F:oxidoreductase activity, acting on CH-OH group of donors"/>
    <property type="evidence" value="ECO:0007669"/>
    <property type="project" value="InterPro"/>
</dbReference>
<gene>
    <name evidence="8" type="ORF">PoB_003013000</name>
</gene>
<feature type="signal peptide" evidence="6">
    <location>
        <begin position="1"/>
        <end position="18"/>
    </location>
</feature>
<evidence type="ECO:0000313" key="8">
    <source>
        <dbReference type="EMBL" id="GFO03625.1"/>
    </source>
</evidence>
<organism evidence="8 9">
    <name type="scientific">Plakobranchus ocellatus</name>
    <dbReference type="NCBI Taxonomy" id="259542"/>
    <lineage>
        <taxon>Eukaryota</taxon>
        <taxon>Metazoa</taxon>
        <taxon>Spiralia</taxon>
        <taxon>Lophotrochozoa</taxon>
        <taxon>Mollusca</taxon>
        <taxon>Gastropoda</taxon>
        <taxon>Heterobranchia</taxon>
        <taxon>Euthyneura</taxon>
        <taxon>Panpulmonata</taxon>
        <taxon>Sacoglossa</taxon>
        <taxon>Placobranchoidea</taxon>
        <taxon>Plakobranchidae</taxon>
        <taxon>Plakobranchus</taxon>
    </lineage>
</organism>
<dbReference type="Gene3D" id="3.30.560.10">
    <property type="entry name" value="Glucose Oxidase, domain 3"/>
    <property type="match status" value="1"/>
</dbReference>
<evidence type="ECO:0000259" key="7">
    <source>
        <dbReference type="PROSITE" id="PS00624"/>
    </source>
</evidence>